<dbReference type="PROSITE" id="PS50192">
    <property type="entry name" value="T_SNARE"/>
    <property type="match status" value="1"/>
</dbReference>
<evidence type="ECO:0000256" key="8">
    <source>
        <dbReference type="SAM" id="Phobius"/>
    </source>
</evidence>
<proteinExistence type="inferred from homology"/>
<dbReference type="GeneID" id="94841825"/>
<evidence type="ECO:0000256" key="5">
    <source>
        <dbReference type="ARBA" id="ARBA00022989"/>
    </source>
</evidence>
<dbReference type="VEuPathDB" id="TrichDB:TRFO_30043"/>
<dbReference type="InterPro" id="IPR010989">
    <property type="entry name" value="SNARE"/>
</dbReference>
<feature type="domain" description="T-SNARE coiled-coil homology" evidence="9">
    <location>
        <begin position="138"/>
        <end position="200"/>
    </location>
</feature>
<gene>
    <name evidence="10" type="ORF">TRFO_30043</name>
</gene>
<evidence type="ECO:0000313" key="11">
    <source>
        <dbReference type="Proteomes" id="UP000179807"/>
    </source>
</evidence>
<dbReference type="GO" id="GO:0006888">
    <property type="term" value="P:endoplasmic reticulum to Golgi vesicle-mediated transport"/>
    <property type="evidence" value="ECO:0007669"/>
    <property type="project" value="TreeGrafter"/>
</dbReference>
<dbReference type="RefSeq" id="XP_068355871.1">
    <property type="nucleotide sequence ID" value="XM_068507121.1"/>
</dbReference>
<keyword evidence="4 8" id="KW-0812">Transmembrane</keyword>
<dbReference type="GO" id="GO:0006906">
    <property type="term" value="P:vesicle fusion"/>
    <property type="evidence" value="ECO:0007669"/>
    <property type="project" value="TreeGrafter"/>
</dbReference>
<dbReference type="Gene3D" id="1.20.58.70">
    <property type="match status" value="1"/>
</dbReference>
<name>A0A1J4JUA8_9EUKA</name>
<dbReference type="Pfam" id="PF05739">
    <property type="entry name" value="SNARE"/>
    <property type="match status" value="1"/>
</dbReference>
<comment type="subcellular location">
    <subcellularLocation>
        <location evidence="1">Membrane</location>
        <topology evidence="1">Single-pass type IV membrane protein</topology>
    </subcellularLocation>
</comment>
<sequence>MNFVSAGHVRSNVQRMDEILNRLVTLSKDVGTFNDGIHLREQIQTNVQSLMNLSKQSRSDIQQLRQNEDPECDSLQILFENVSANMKRDLPAVISSLKSAAPAPADHGNSMFTSNSNRNNDNLINAPLLDQQMLDNETDQLDLMEHEVNSILSNMREIQQLFQSTLQEIQKQRHIVASIDQMTSNSVDHMQKGTKELDKATQHQKGSRKALCWILIIVLILVGGAAAFCGVYFTKKKK</sequence>
<comment type="caution">
    <text evidence="10">The sequence shown here is derived from an EMBL/GenBank/DDBJ whole genome shotgun (WGS) entry which is preliminary data.</text>
</comment>
<evidence type="ECO:0000256" key="6">
    <source>
        <dbReference type="ARBA" id="ARBA00023054"/>
    </source>
</evidence>
<dbReference type="InterPro" id="IPR000727">
    <property type="entry name" value="T_SNARE_dom"/>
</dbReference>
<evidence type="ECO:0000256" key="2">
    <source>
        <dbReference type="ARBA" id="ARBA00009063"/>
    </source>
</evidence>
<feature type="transmembrane region" description="Helical" evidence="8">
    <location>
        <begin position="213"/>
        <end position="233"/>
    </location>
</feature>
<evidence type="ECO:0000256" key="4">
    <source>
        <dbReference type="ARBA" id="ARBA00022692"/>
    </source>
</evidence>
<dbReference type="PANTHER" id="PTHR19957:SF3">
    <property type="entry name" value="SYNTAXIN-5"/>
    <property type="match status" value="1"/>
</dbReference>
<dbReference type="GO" id="GO:0006886">
    <property type="term" value="P:intracellular protein transport"/>
    <property type="evidence" value="ECO:0007669"/>
    <property type="project" value="TreeGrafter"/>
</dbReference>
<keyword evidence="11" id="KW-1185">Reference proteome</keyword>
<dbReference type="OrthoDB" id="10516992at2759"/>
<keyword evidence="3" id="KW-0813">Transport</keyword>
<evidence type="ECO:0000256" key="7">
    <source>
        <dbReference type="ARBA" id="ARBA00023136"/>
    </source>
</evidence>
<dbReference type="Proteomes" id="UP000179807">
    <property type="component" value="Unassembled WGS sequence"/>
</dbReference>
<dbReference type="Gene3D" id="1.20.5.110">
    <property type="match status" value="1"/>
</dbReference>
<evidence type="ECO:0000259" key="9">
    <source>
        <dbReference type="PROSITE" id="PS50192"/>
    </source>
</evidence>
<dbReference type="GO" id="GO:0000149">
    <property type="term" value="F:SNARE binding"/>
    <property type="evidence" value="ECO:0007669"/>
    <property type="project" value="TreeGrafter"/>
</dbReference>
<dbReference type="GO" id="GO:0005484">
    <property type="term" value="F:SNAP receptor activity"/>
    <property type="evidence" value="ECO:0007669"/>
    <property type="project" value="TreeGrafter"/>
</dbReference>
<evidence type="ECO:0000256" key="1">
    <source>
        <dbReference type="ARBA" id="ARBA00004211"/>
    </source>
</evidence>
<comment type="similarity">
    <text evidence="2">Belongs to the syntaxin family.</text>
</comment>
<reference evidence="10" key="1">
    <citation type="submission" date="2016-10" db="EMBL/GenBank/DDBJ databases">
        <authorList>
            <person name="Benchimol M."/>
            <person name="Almeida L.G."/>
            <person name="Vasconcelos A.T."/>
            <person name="Perreira-Neves A."/>
            <person name="Rosa I.A."/>
            <person name="Tasca T."/>
            <person name="Bogo M.R."/>
            <person name="de Souza W."/>
        </authorList>
    </citation>
    <scope>NUCLEOTIDE SEQUENCE [LARGE SCALE GENOMIC DNA]</scope>
    <source>
        <strain evidence="10">K</strain>
    </source>
</reference>
<dbReference type="InterPro" id="IPR045242">
    <property type="entry name" value="Syntaxin"/>
</dbReference>
<dbReference type="AlphaFoldDB" id="A0A1J4JUA8"/>
<protein>
    <recommendedName>
        <fullName evidence="9">t-SNARE coiled-coil homology domain-containing protein</fullName>
    </recommendedName>
</protein>
<dbReference type="SUPFAM" id="SSF47661">
    <property type="entry name" value="t-snare proteins"/>
    <property type="match status" value="1"/>
</dbReference>
<keyword evidence="5 8" id="KW-1133">Transmembrane helix</keyword>
<dbReference type="GO" id="GO:0000139">
    <property type="term" value="C:Golgi membrane"/>
    <property type="evidence" value="ECO:0007669"/>
    <property type="project" value="TreeGrafter"/>
</dbReference>
<keyword evidence="7 8" id="KW-0472">Membrane</keyword>
<dbReference type="EMBL" id="MLAK01000854">
    <property type="protein sequence ID" value="OHT02735.1"/>
    <property type="molecule type" value="Genomic_DNA"/>
</dbReference>
<dbReference type="GO" id="GO:0031201">
    <property type="term" value="C:SNARE complex"/>
    <property type="evidence" value="ECO:0007669"/>
    <property type="project" value="TreeGrafter"/>
</dbReference>
<evidence type="ECO:0000313" key="10">
    <source>
        <dbReference type="EMBL" id="OHT02735.1"/>
    </source>
</evidence>
<dbReference type="GO" id="GO:0048278">
    <property type="term" value="P:vesicle docking"/>
    <property type="evidence" value="ECO:0007669"/>
    <property type="project" value="TreeGrafter"/>
</dbReference>
<keyword evidence="6" id="KW-0175">Coiled coil</keyword>
<organism evidence="10 11">
    <name type="scientific">Tritrichomonas foetus</name>
    <dbReference type="NCBI Taxonomy" id="1144522"/>
    <lineage>
        <taxon>Eukaryota</taxon>
        <taxon>Metamonada</taxon>
        <taxon>Parabasalia</taxon>
        <taxon>Tritrichomonadida</taxon>
        <taxon>Tritrichomonadidae</taxon>
        <taxon>Tritrichomonas</taxon>
    </lineage>
</organism>
<accession>A0A1J4JUA8</accession>
<dbReference type="PANTHER" id="PTHR19957">
    <property type="entry name" value="SYNTAXIN"/>
    <property type="match status" value="1"/>
</dbReference>
<evidence type="ECO:0000256" key="3">
    <source>
        <dbReference type="ARBA" id="ARBA00022448"/>
    </source>
</evidence>